<accession>A0A8J9ZK19</accession>
<dbReference type="EMBL" id="OV696688">
    <property type="protein sequence ID" value="CAH1256856.1"/>
    <property type="molecule type" value="Genomic_DNA"/>
</dbReference>
<sequence>MKNRATVMVESSPPRVLYTGALPLAMKTTLVLLLVVLVISTVMMTTESCGTGSGEGGGEGPPPFPERRSVKEWLANRQAEDGGRQEGADNDVPS</sequence>
<reference evidence="3" key="1">
    <citation type="submission" date="2022-01" db="EMBL/GenBank/DDBJ databases">
        <authorList>
            <person name="Braso-Vives M."/>
        </authorList>
    </citation>
    <scope>NUCLEOTIDE SEQUENCE</scope>
</reference>
<feature type="compositionally biased region" description="Basic and acidic residues" evidence="1">
    <location>
        <begin position="78"/>
        <end position="87"/>
    </location>
</feature>
<name>A0A8J9ZK19_BRALA</name>
<feature type="region of interest" description="Disordered" evidence="1">
    <location>
        <begin position="47"/>
        <end position="94"/>
    </location>
</feature>
<keyword evidence="2" id="KW-1133">Transmembrane helix</keyword>
<keyword evidence="2" id="KW-0472">Membrane</keyword>
<organism evidence="3 4">
    <name type="scientific">Branchiostoma lanceolatum</name>
    <name type="common">Common lancelet</name>
    <name type="synonym">Amphioxus lanceolatum</name>
    <dbReference type="NCBI Taxonomy" id="7740"/>
    <lineage>
        <taxon>Eukaryota</taxon>
        <taxon>Metazoa</taxon>
        <taxon>Chordata</taxon>
        <taxon>Cephalochordata</taxon>
        <taxon>Leptocardii</taxon>
        <taxon>Amphioxiformes</taxon>
        <taxon>Branchiostomatidae</taxon>
        <taxon>Branchiostoma</taxon>
    </lineage>
</organism>
<dbReference type="AlphaFoldDB" id="A0A8J9ZK19"/>
<feature type="transmembrane region" description="Helical" evidence="2">
    <location>
        <begin position="20"/>
        <end position="39"/>
    </location>
</feature>
<gene>
    <name evidence="3" type="primary">Hypp1736</name>
    <name evidence="3" type="ORF">BLAG_LOCUS14974</name>
</gene>
<dbReference type="Proteomes" id="UP000838412">
    <property type="component" value="Chromosome 3"/>
</dbReference>
<proteinExistence type="predicted"/>
<protein>
    <submittedName>
        <fullName evidence="3">Hypp1736 protein</fullName>
    </submittedName>
</protein>
<keyword evidence="2" id="KW-0812">Transmembrane</keyword>
<evidence type="ECO:0000313" key="4">
    <source>
        <dbReference type="Proteomes" id="UP000838412"/>
    </source>
</evidence>
<evidence type="ECO:0000313" key="3">
    <source>
        <dbReference type="EMBL" id="CAH1256856.1"/>
    </source>
</evidence>
<keyword evidence="4" id="KW-1185">Reference proteome</keyword>
<evidence type="ECO:0000256" key="2">
    <source>
        <dbReference type="SAM" id="Phobius"/>
    </source>
</evidence>
<evidence type="ECO:0000256" key="1">
    <source>
        <dbReference type="SAM" id="MobiDB-lite"/>
    </source>
</evidence>